<keyword evidence="1" id="KW-0812">Transmembrane</keyword>
<keyword evidence="1" id="KW-1133">Transmembrane helix</keyword>
<feature type="transmembrane region" description="Helical" evidence="1">
    <location>
        <begin position="133"/>
        <end position="154"/>
    </location>
</feature>
<comment type="caution">
    <text evidence="2">The sequence shown here is derived from an EMBL/GenBank/DDBJ whole genome shotgun (WGS) entry which is preliminary data.</text>
</comment>
<dbReference type="Proteomes" id="UP001470230">
    <property type="component" value="Unassembled WGS sequence"/>
</dbReference>
<gene>
    <name evidence="2" type="ORF">M9Y10_003459</name>
</gene>
<accession>A0ABR2JPR5</accession>
<proteinExistence type="predicted"/>
<name>A0ABR2JPR5_9EUKA</name>
<evidence type="ECO:0000313" key="2">
    <source>
        <dbReference type="EMBL" id="KAK8880771.1"/>
    </source>
</evidence>
<sequence>MIFLFVQSIICKHVYDRSYDYRTFSLIIDPLDIVEIVLKAPLKTNIEDWLDDDLYLEVDEFDQSGNVKTNGPFTCKDDLYGIVYESRNYTLRFVNEGPNESQIQLDFYRISIGSRYTSHFIYSIDDSNKNCKVLVGVLGGIFGLIVLMLASSGITETKCCKKC</sequence>
<evidence type="ECO:0008006" key="4">
    <source>
        <dbReference type="Google" id="ProtNLM"/>
    </source>
</evidence>
<dbReference type="EMBL" id="JAPFFF010000010">
    <property type="protein sequence ID" value="KAK8880771.1"/>
    <property type="molecule type" value="Genomic_DNA"/>
</dbReference>
<evidence type="ECO:0000256" key="1">
    <source>
        <dbReference type="SAM" id="Phobius"/>
    </source>
</evidence>
<evidence type="ECO:0000313" key="3">
    <source>
        <dbReference type="Proteomes" id="UP001470230"/>
    </source>
</evidence>
<keyword evidence="1" id="KW-0472">Membrane</keyword>
<protein>
    <recommendedName>
        <fullName evidence="4">GOLD domain-containing protein</fullName>
    </recommendedName>
</protein>
<reference evidence="2 3" key="1">
    <citation type="submission" date="2024-04" db="EMBL/GenBank/DDBJ databases">
        <title>Tritrichomonas musculus Genome.</title>
        <authorList>
            <person name="Alves-Ferreira E."/>
            <person name="Grigg M."/>
            <person name="Lorenzi H."/>
            <person name="Galac M."/>
        </authorList>
    </citation>
    <scope>NUCLEOTIDE SEQUENCE [LARGE SCALE GENOMIC DNA]</scope>
    <source>
        <strain evidence="2 3">EAF2021</strain>
    </source>
</reference>
<organism evidence="2 3">
    <name type="scientific">Tritrichomonas musculus</name>
    <dbReference type="NCBI Taxonomy" id="1915356"/>
    <lineage>
        <taxon>Eukaryota</taxon>
        <taxon>Metamonada</taxon>
        <taxon>Parabasalia</taxon>
        <taxon>Tritrichomonadida</taxon>
        <taxon>Tritrichomonadidae</taxon>
        <taxon>Tritrichomonas</taxon>
    </lineage>
</organism>
<keyword evidence="3" id="KW-1185">Reference proteome</keyword>